<protein>
    <submittedName>
        <fullName evidence="4">Methyltransferase domain-containing protein</fullName>
    </submittedName>
</protein>
<dbReference type="PANTHER" id="PTHR43861:SF1">
    <property type="entry name" value="TRANS-ACONITATE 2-METHYLTRANSFERASE"/>
    <property type="match status" value="1"/>
</dbReference>
<dbReference type="Gene3D" id="3.40.50.150">
    <property type="entry name" value="Vaccinia Virus protein VP39"/>
    <property type="match status" value="1"/>
</dbReference>
<evidence type="ECO:0000256" key="2">
    <source>
        <dbReference type="ARBA" id="ARBA00022679"/>
    </source>
</evidence>
<evidence type="ECO:0000313" key="5">
    <source>
        <dbReference type="Proteomes" id="UP000199658"/>
    </source>
</evidence>
<dbReference type="EMBL" id="FOYO01000001">
    <property type="protein sequence ID" value="SFR46597.1"/>
    <property type="molecule type" value="Genomic_DNA"/>
</dbReference>
<organism evidence="4 5">
    <name type="scientific">Litoreibacter janthinus</name>
    <dbReference type="NCBI Taxonomy" id="670154"/>
    <lineage>
        <taxon>Bacteria</taxon>
        <taxon>Pseudomonadati</taxon>
        <taxon>Pseudomonadota</taxon>
        <taxon>Alphaproteobacteria</taxon>
        <taxon>Rhodobacterales</taxon>
        <taxon>Roseobacteraceae</taxon>
        <taxon>Litoreibacter</taxon>
    </lineage>
</organism>
<dbReference type="CDD" id="cd02440">
    <property type="entry name" value="AdoMet_MTases"/>
    <property type="match status" value="1"/>
</dbReference>
<dbReference type="OrthoDB" id="9765084at2"/>
<dbReference type="Pfam" id="PF13649">
    <property type="entry name" value="Methyltransf_25"/>
    <property type="match status" value="1"/>
</dbReference>
<dbReference type="STRING" id="670154.SAMN04488002_2086"/>
<dbReference type="PANTHER" id="PTHR43861">
    <property type="entry name" value="TRANS-ACONITATE 2-METHYLTRANSFERASE-RELATED"/>
    <property type="match status" value="1"/>
</dbReference>
<keyword evidence="5" id="KW-1185">Reference proteome</keyword>
<evidence type="ECO:0000313" key="4">
    <source>
        <dbReference type="EMBL" id="SFR46597.1"/>
    </source>
</evidence>
<dbReference type="GO" id="GO:0032259">
    <property type="term" value="P:methylation"/>
    <property type="evidence" value="ECO:0007669"/>
    <property type="project" value="UniProtKB-KW"/>
</dbReference>
<keyword evidence="2 4" id="KW-0808">Transferase</keyword>
<accession>A0A1I6GX14</accession>
<dbReference type="Proteomes" id="UP000199658">
    <property type="component" value="Unassembled WGS sequence"/>
</dbReference>
<dbReference type="GO" id="GO:0008168">
    <property type="term" value="F:methyltransferase activity"/>
    <property type="evidence" value="ECO:0007669"/>
    <property type="project" value="UniProtKB-KW"/>
</dbReference>
<dbReference type="AlphaFoldDB" id="A0A1I6GX14"/>
<dbReference type="RefSeq" id="WP_090216374.1">
    <property type="nucleotide sequence ID" value="NZ_FOYO01000001.1"/>
</dbReference>
<dbReference type="SUPFAM" id="SSF53335">
    <property type="entry name" value="S-adenosyl-L-methionine-dependent methyltransferases"/>
    <property type="match status" value="1"/>
</dbReference>
<evidence type="ECO:0000256" key="1">
    <source>
        <dbReference type="ARBA" id="ARBA00022603"/>
    </source>
</evidence>
<feature type="domain" description="Methyltransferase" evidence="3">
    <location>
        <begin position="48"/>
        <end position="133"/>
    </location>
</feature>
<proteinExistence type="predicted"/>
<sequence length="202" mass="22100">MPKPPSDTVIDLYQAHAAVWETLRSQSLMERGWMERFLTALPTAGHDVLDLGCGSGKPLGAYLIKQGCNVTGVDGAAAMVDTARARFPAQRWITADMRALPPLGKFHGVLAWHSFFHLPPEDQRLMFKAFADLSHAGAALMFTSGTELGDAIGTFEGAPLYHGSLDKTEYRNLLQANAFELIRHVERDPACGGATVWLARKH</sequence>
<reference evidence="5" key="1">
    <citation type="submission" date="2016-10" db="EMBL/GenBank/DDBJ databases">
        <authorList>
            <person name="Varghese N."/>
            <person name="Submissions S."/>
        </authorList>
    </citation>
    <scope>NUCLEOTIDE SEQUENCE [LARGE SCALE GENOMIC DNA]</scope>
    <source>
        <strain evidence="5">DSM 26921</strain>
    </source>
</reference>
<evidence type="ECO:0000259" key="3">
    <source>
        <dbReference type="Pfam" id="PF13649"/>
    </source>
</evidence>
<dbReference type="InterPro" id="IPR029063">
    <property type="entry name" value="SAM-dependent_MTases_sf"/>
</dbReference>
<dbReference type="InterPro" id="IPR041698">
    <property type="entry name" value="Methyltransf_25"/>
</dbReference>
<gene>
    <name evidence="4" type="ORF">SAMN04488002_2086</name>
</gene>
<keyword evidence="1 4" id="KW-0489">Methyltransferase</keyword>
<name>A0A1I6GX14_9RHOB</name>